<sequence>MEKDKKYLPLNASFGRTFDQRSRNPILGHGCSKAQDLLDYIDQVNLKLRQFISRTYHVVFRAYTSQGATIEAQQLQFCIHHSHVKSAMGDHALDDRTLDDRTLDVEERMVEKLEKLGGGLESMRIDMTCVNAKVEALSRAKRKSGVSMHESEGSRSESPNSSSNRSHKSHHGERSETLRREMRHEEEEPRKERRYEEEPKEKKEVRRRTSKNEEYNDDILCDVVPMEATHILLGRP</sequence>
<comment type="caution">
    <text evidence="2">The sequence shown here is derived from an EMBL/GenBank/DDBJ whole genome shotgun (WGS) entry which is preliminary data.</text>
</comment>
<dbReference type="EMBL" id="QJKJ01006908">
    <property type="protein sequence ID" value="RDX84929.1"/>
    <property type="molecule type" value="Genomic_DNA"/>
</dbReference>
<feature type="region of interest" description="Disordered" evidence="1">
    <location>
        <begin position="138"/>
        <end position="218"/>
    </location>
</feature>
<accession>A0A371G2Z2</accession>
<dbReference type="AlphaFoldDB" id="A0A371G2Z2"/>
<evidence type="ECO:0000313" key="3">
    <source>
        <dbReference type="Proteomes" id="UP000257109"/>
    </source>
</evidence>
<gene>
    <name evidence="2" type="ORF">CR513_33949</name>
</gene>
<proteinExistence type="predicted"/>
<reference evidence="2" key="1">
    <citation type="submission" date="2018-05" db="EMBL/GenBank/DDBJ databases">
        <title>Draft genome of Mucuna pruriens seed.</title>
        <authorList>
            <person name="Nnadi N.E."/>
            <person name="Vos R."/>
            <person name="Hasami M.H."/>
            <person name="Devisetty U.K."/>
            <person name="Aguiy J.C."/>
        </authorList>
    </citation>
    <scope>NUCLEOTIDE SEQUENCE [LARGE SCALE GENOMIC DNA]</scope>
    <source>
        <strain evidence="2">JCA_2017</strain>
    </source>
</reference>
<feature type="compositionally biased region" description="Basic and acidic residues" evidence="1">
    <location>
        <begin position="172"/>
        <end position="204"/>
    </location>
</feature>
<keyword evidence="3" id="KW-1185">Reference proteome</keyword>
<feature type="non-terminal residue" evidence="2">
    <location>
        <position position="1"/>
    </location>
</feature>
<organism evidence="2 3">
    <name type="scientific">Mucuna pruriens</name>
    <name type="common">Velvet bean</name>
    <name type="synonym">Dolichos pruriens</name>
    <dbReference type="NCBI Taxonomy" id="157652"/>
    <lineage>
        <taxon>Eukaryota</taxon>
        <taxon>Viridiplantae</taxon>
        <taxon>Streptophyta</taxon>
        <taxon>Embryophyta</taxon>
        <taxon>Tracheophyta</taxon>
        <taxon>Spermatophyta</taxon>
        <taxon>Magnoliopsida</taxon>
        <taxon>eudicotyledons</taxon>
        <taxon>Gunneridae</taxon>
        <taxon>Pentapetalae</taxon>
        <taxon>rosids</taxon>
        <taxon>fabids</taxon>
        <taxon>Fabales</taxon>
        <taxon>Fabaceae</taxon>
        <taxon>Papilionoideae</taxon>
        <taxon>50 kb inversion clade</taxon>
        <taxon>NPAAA clade</taxon>
        <taxon>indigoferoid/millettioid clade</taxon>
        <taxon>Phaseoleae</taxon>
        <taxon>Mucuna</taxon>
    </lineage>
</organism>
<name>A0A371G2Z2_MUCPR</name>
<evidence type="ECO:0000313" key="2">
    <source>
        <dbReference type="EMBL" id="RDX84929.1"/>
    </source>
</evidence>
<protein>
    <submittedName>
        <fullName evidence="2">Uncharacterized protein</fullName>
    </submittedName>
</protein>
<evidence type="ECO:0000256" key="1">
    <source>
        <dbReference type="SAM" id="MobiDB-lite"/>
    </source>
</evidence>
<dbReference type="Proteomes" id="UP000257109">
    <property type="component" value="Unassembled WGS sequence"/>
</dbReference>